<proteinExistence type="inferred from homology"/>
<dbReference type="InterPro" id="IPR000515">
    <property type="entry name" value="MetI-like"/>
</dbReference>
<evidence type="ECO:0000256" key="7">
    <source>
        <dbReference type="RuleBase" id="RU363032"/>
    </source>
</evidence>
<dbReference type="SUPFAM" id="SSF161098">
    <property type="entry name" value="MetI-like"/>
    <property type="match status" value="1"/>
</dbReference>
<keyword evidence="6 7" id="KW-0472">Membrane</keyword>
<dbReference type="PANTHER" id="PTHR30465">
    <property type="entry name" value="INNER MEMBRANE ABC TRANSPORTER"/>
    <property type="match status" value="1"/>
</dbReference>
<dbReference type="InterPro" id="IPR045621">
    <property type="entry name" value="BPD_transp_1_N"/>
</dbReference>
<comment type="similarity">
    <text evidence="7">Belongs to the binding-protein-dependent transport system permease family.</text>
</comment>
<keyword evidence="3" id="KW-1003">Cell membrane</keyword>
<evidence type="ECO:0000256" key="3">
    <source>
        <dbReference type="ARBA" id="ARBA00022475"/>
    </source>
</evidence>
<sequence>MIRRPPTAVRTVVRFAAVVLCSGSVVFLIMVWLPGDTATVAVHTPDPERIAELRAQMGIDQPTLHRLLSWWRGLLHGEGGTLHGSGRSVWSAIEIPVRNSAILVAFAWPLLVILGCTLGIAAGTAVGSARDMGLSTGAQATLAVPEFATTTLLLVILSGILHLVPAVSLVPPGGTPLDRPEGLFVPALGIAVTGGAWLQRMVRAAVADAHVLPHVAAARLSGMHPLAVLVRHTLPAASAPVAQACAATVPYAVTGTVVVENVVGFRGIGTLVANLIANRETEATATVTVLLAVITMAAFLVADRKITDVGAP</sequence>
<keyword evidence="5 7" id="KW-1133">Transmembrane helix</keyword>
<reference evidence="9" key="1">
    <citation type="submission" date="2022-11" db="EMBL/GenBank/DDBJ databases">
        <title>Corynebacterium sp. isolated from Penguins.</title>
        <authorList>
            <person name="Sedlar K."/>
            <person name="Svec P."/>
        </authorList>
    </citation>
    <scope>NUCLEOTIDE SEQUENCE</scope>
    <source>
        <strain evidence="9">P5875</strain>
    </source>
</reference>
<feature type="domain" description="ABC transmembrane type-1" evidence="8">
    <location>
        <begin position="97"/>
        <end position="302"/>
    </location>
</feature>
<evidence type="ECO:0000313" key="9">
    <source>
        <dbReference type="EMBL" id="MCX7537396.1"/>
    </source>
</evidence>
<evidence type="ECO:0000259" key="8">
    <source>
        <dbReference type="PROSITE" id="PS50928"/>
    </source>
</evidence>
<dbReference type="PROSITE" id="PS50928">
    <property type="entry name" value="ABC_TM1"/>
    <property type="match status" value="1"/>
</dbReference>
<evidence type="ECO:0000313" key="10">
    <source>
        <dbReference type="Proteomes" id="UP001070238"/>
    </source>
</evidence>
<feature type="transmembrane region" description="Helical" evidence="7">
    <location>
        <begin position="182"/>
        <end position="198"/>
    </location>
</feature>
<comment type="subcellular location">
    <subcellularLocation>
        <location evidence="1 7">Cell membrane</location>
        <topology evidence="1 7">Multi-pass membrane protein</topology>
    </subcellularLocation>
</comment>
<feature type="transmembrane region" description="Helical" evidence="7">
    <location>
        <begin position="283"/>
        <end position="302"/>
    </location>
</feature>
<dbReference type="GO" id="GO:0005886">
    <property type="term" value="C:plasma membrane"/>
    <property type="evidence" value="ECO:0007669"/>
    <property type="project" value="UniProtKB-SubCell"/>
</dbReference>
<evidence type="ECO:0000256" key="2">
    <source>
        <dbReference type="ARBA" id="ARBA00022448"/>
    </source>
</evidence>
<dbReference type="Proteomes" id="UP001070238">
    <property type="component" value="Unassembled WGS sequence"/>
</dbReference>
<evidence type="ECO:0000256" key="4">
    <source>
        <dbReference type="ARBA" id="ARBA00022692"/>
    </source>
</evidence>
<keyword evidence="4 7" id="KW-0812">Transmembrane</keyword>
<accession>A0A9Q4CAU7</accession>
<protein>
    <submittedName>
        <fullName evidence="9">ABC transporter permease</fullName>
    </submittedName>
</protein>
<dbReference type="Pfam" id="PF19300">
    <property type="entry name" value="BPD_transp_1_N"/>
    <property type="match status" value="1"/>
</dbReference>
<dbReference type="AlphaFoldDB" id="A0A9Q4CAU7"/>
<dbReference type="PANTHER" id="PTHR30465:SF0">
    <property type="entry name" value="OLIGOPEPTIDE TRANSPORT SYSTEM PERMEASE PROTEIN APPB"/>
    <property type="match status" value="1"/>
</dbReference>
<feature type="transmembrane region" description="Helical" evidence="7">
    <location>
        <begin position="12"/>
        <end position="33"/>
    </location>
</feature>
<dbReference type="RefSeq" id="WP_267169051.1">
    <property type="nucleotide sequence ID" value="NZ_JAPMKX010000001.1"/>
</dbReference>
<dbReference type="GO" id="GO:0055085">
    <property type="term" value="P:transmembrane transport"/>
    <property type="evidence" value="ECO:0007669"/>
    <property type="project" value="InterPro"/>
</dbReference>
<dbReference type="Pfam" id="PF00528">
    <property type="entry name" value="BPD_transp_1"/>
    <property type="match status" value="1"/>
</dbReference>
<evidence type="ECO:0000256" key="1">
    <source>
        <dbReference type="ARBA" id="ARBA00004651"/>
    </source>
</evidence>
<feature type="transmembrane region" description="Helical" evidence="7">
    <location>
        <begin position="147"/>
        <end position="170"/>
    </location>
</feature>
<dbReference type="InterPro" id="IPR035906">
    <property type="entry name" value="MetI-like_sf"/>
</dbReference>
<evidence type="ECO:0000256" key="5">
    <source>
        <dbReference type="ARBA" id="ARBA00022989"/>
    </source>
</evidence>
<dbReference type="EMBL" id="JAPMKX010000001">
    <property type="protein sequence ID" value="MCX7537396.1"/>
    <property type="molecule type" value="Genomic_DNA"/>
</dbReference>
<evidence type="ECO:0000256" key="6">
    <source>
        <dbReference type="ARBA" id="ARBA00023136"/>
    </source>
</evidence>
<name>A0A9Q4CAU7_9CORY</name>
<dbReference type="CDD" id="cd06261">
    <property type="entry name" value="TM_PBP2"/>
    <property type="match status" value="1"/>
</dbReference>
<keyword evidence="2 7" id="KW-0813">Transport</keyword>
<feature type="transmembrane region" description="Helical" evidence="7">
    <location>
        <begin position="106"/>
        <end position="126"/>
    </location>
</feature>
<gene>
    <name evidence="9" type="ORF">OS123_02385</name>
</gene>
<comment type="caution">
    <text evidence="9">The sequence shown here is derived from an EMBL/GenBank/DDBJ whole genome shotgun (WGS) entry which is preliminary data.</text>
</comment>
<organism evidence="9 10">
    <name type="scientific">Corynebacterium antarcticum</name>
    <dbReference type="NCBI Taxonomy" id="2800405"/>
    <lineage>
        <taxon>Bacteria</taxon>
        <taxon>Bacillati</taxon>
        <taxon>Actinomycetota</taxon>
        <taxon>Actinomycetes</taxon>
        <taxon>Mycobacteriales</taxon>
        <taxon>Corynebacteriaceae</taxon>
        <taxon>Corynebacterium</taxon>
    </lineage>
</organism>
<dbReference type="Gene3D" id="1.10.3720.10">
    <property type="entry name" value="MetI-like"/>
    <property type="match status" value="1"/>
</dbReference>